<evidence type="ECO:0000256" key="7">
    <source>
        <dbReference type="SAM" id="Phobius"/>
    </source>
</evidence>
<reference evidence="8" key="1">
    <citation type="submission" date="2022-09" db="EMBL/GenBank/DDBJ databases">
        <title>Diversity of Dellaglioa algida.</title>
        <authorList>
            <person name="Matthias E."/>
            <person name="Werum V."/>
        </authorList>
    </citation>
    <scope>NUCLEOTIDE SEQUENCE</scope>
    <source>
        <strain evidence="8">TMW 2.2523</strain>
    </source>
</reference>
<dbReference type="PANTHER" id="PTHR42770:SF15">
    <property type="entry name" value="GLUTAMATE_GAMMA-AMINOBUTYRATE ANTIPORTER-RELATED"/>
    <property type="match status" value="1"/>
</dbReference>
<evidence type="ECO:0000256" key="5">
    <source>
        <dbReference type="ARBA" id="ARBA00022989"/>
    </source>
</evidence>
<feature type="transmembrane region" description="Helical" evidence="7">
    <location>
        <begin position="271"/>
        <end position="298"/>
    </location>
</feature>
<feature type="transmembrane region" description="Helical" evidence="7">
    <location>
        <begin position="338"/>
        <end position="356"/>
    </location>
</feature>
<feature type="transmembrane region" description="Helical" evidence="7">
    <location>
        <begin position="36"/>
        <end position="60"/>
    </location>
</feature>
<feature type="transmembrane region" description="Helical" evidence="7">
    <location>
        <begin position="203"/>
        <end position="222"/>
    </location>
</feature>
<dbReference type="NCBIfam" id="NF040513">
    <property type="entry name" value="antiport_TyrP"/>
    <property type="match status" value="1"/>
</dbReference>
<feature type="transmembrane region" description="Helical" evidence="7">
    <location>
        <begin position="121"/>
        <end position="140"/>
    </location>
</feature>
<accession>A0ABT4JM57</accession>
<gene>
    <name evidence="8" type="primary">tyrP</name>
    <name evidence="8" type="ORF">N0K80_03845</name>
</gene>
<dbReference type="InterPro" id="IPR002293">
    <property type="entry name" value="AA/rel_permease1"/>
</dbReference>
<keyword evidence="3" id="KW-1003">Cell membrane</keyword>
<proteinExistence type="predicted"/>
<dbReference type="PANTHER" id="PTHR42770">
    <property type="entry name" value="AMINO ACID TRANSPORTER-RELATED"/>
    <property type="match status" value="1"/>
</dbReference>
<feature type="transmembrane region" description="Helical" evidence="7">
    <location>
        <begin position="81"/>
        <end position="101"/>
    </location>
</feature>
<dbReference type="PIRSF" id="PIRSF006060">
    <property type="entry name" value="AA_transporter"/>
    <property type="match status" value="1"/>
</dbReference>
<keyword evidence="6 7" id="KW-0472">Membrane</keyword>
<evidence type="ECO:0000313" key="9">
    <source>
        <dbReference type="Proteomes" id="UP001081467"/>
    </source>
</evidence>
<keyword evidence="9" id="KW-1185">Reference proteome</keyword>
<evidence type="ECO:0000313" key="8">
    <source>
        <dbReference type="EMBL" id="MCZ2491284.1"/>
    </source>
</evidence>
<dbReference type="InterPro" id="IPR050367">
    <property type="entry name" value="APC_superfamily"/>
</dbReference>
<comment type="subcellular location">
    <subcellularLocation>
        <location evidence="1">Cell membrane</location>
        <topology evidence="1">Multi-pass membrane protein</topology>
    </subcellularLocation>
</comment>
<feature type="transmembrane region" description="Helical" evidence="7">
    <location>
        <begin position="152"/>
        <end position="173"/>
    </location>
</feature>
<protein>
    <submittedName>
        <fullName evidence="8">Tyrosine-tyramine antiporter</fullName>
    </submittedName>
</protein>
<evidence type="ECO:0000256" key="6">
    <source>
        <dbReference type="ARBA" id="ARBA00023136"/>
    </source>
</evidence>
<organism evidence="8 9">
    <name type="scientific">Dellaglioa carnosa</name>
    <dbReference type="NCBI Taxonomy" id="2995136"/>
    <lineage>
        <taxon>Bacteria</taxon>
        <taxon>Bacillati</taxon>
        <taxon>Bacillota</taxon>
        <taxon>Bacilli</taxon>
        <taxon>Lactobacillales</taxon>
        <taxon>Lactobacillaceae</taxon>
        <taxon>Dellaglioa</taxon>
    </lineage>
</organism>
<dbReference type="Proteomes" id="UP001081467">
    <property type="component" value="Unassembled WGS sequence"/>
</dbReference>
<dbReference type="Pfam" id="PF13520">
    <property type="entry name" value="AA_permease_2"/>
    <property type="match status" value="1"/>
</dbReference>
<comment type="caution">
    <text evidence="8">The sequence shown here is derived from an EMBL/GenBank/DDBJ whole genome shotgun (WGS) entry which is preliminary data.</text>
</comment>
<sequence>MSDINKKIGLGTFVGMTMALCATVRSIPTLAAVGWTLISFSLFAIIFFAGPISIVSGELSTMYPQAGGPQLWVKKALGEKWGFVVAWLLWVQMFPGMVMVASTIGPLLGNTFGNISLGSNHWFNLFCILFFYWVVTILNIKYDMAKVGGSIGVWLGVYIPVAVMFILGFASLAKMGINTNGYLGTFSWSKVVPSLKNLDTLKYLAGISFIFVGIEMSSVYIPKLKDATKNYTKGVFIALIGLVLLNVLNALTVANVVPAGKMELANITQPILLYCQVLGLPTIIANIFSFMVFIGVMLQLSAWVTGPSATIIQVAKDGLLPEKFGYTKTNKYGVSKNVVLTQSIIISCFALLYGFITDVNAVFLILTNATTVIYSIVYILIAIALIKLRHTQPDIERPYRIGKSGNGLAYVVAAMLLLAIFIVILASLISSTALNGVLVAAVTIIFLIPPFLIYAKTKKHNK</sequence>
<feature type="transmembrane region" description="Helical" evidence="7">
    <location>
        <begin position="407"/>
        <end position="430"/>
    </location>
</feature>
<evidence type="ECO:0000256" key="4">
    <source>
        <dbReference type="ARBA" id="ARBA00022692"/>
    </source>
</evidence>
<keyword evidence="4 7" id="KW-0812">Transmembrane</keyword>
<keyword evidence="5 7" id="KW-1133">Transmembrane helix</keyword>
<name>A0ABT4JM57_9LACO</name>
<dbReference type="Gene3D" id="1.20.1740.10">
    <property type="entry name" value="Amino acid/polyamine transporter I"/>
    <property type="match status" value="1"/>
</dbReference>
<feature type="transmembrane region" description="Helical" evidence="7">
    <location>
        <begin position="362"/>
        <end position="386"/>
    </location>
</feature>
<feature type="transmembrane region" description="Helical" evidence="7">
    <location>
        <begin position="234"/>
        <end position="251"/>
    </location>
</feature>
<keyword evidence="2" id="KW-0813">Transport</keyword>
<feature type="transmembrane region" description="Helical" evidence="7">
    <location>
        <begin position="436"/>
        <end position="455"/>
    </location>
</feature>
<dbReference type="EMBL" id="JANXLI010000002">
    <property type="protein sequence ID" value="MCZ2491284.1"/>
    <property type="molecule type" value="Genomic_DNA"/>
</dbReference>
<evidence type="ECO:0000256" key="2">
    <source>
        <dbReference type="ARBA" id="ARBA00022448"/>
    </source>
</evidence>
<evidence type="ECO:0000256" key="1">
    <source>
        <dbReference type="ARBA" id="ARBA00004651"/>
    </source>
</evidence>
<dbReference type="RefSeq" id="WP_269007985.1">
    <property type="nucleotide sequence ID" value="NZ_JANXKW010000002.1"/>
</dbReference>
<evidence type="ECO:0000256" key="3">
    <source>
        <dbReference type="ARBA" id="ARBA00022475"/>
    </source>
</evidence>